<dbReference type="InterPro" id="IPR000792">
    <property type="entry name" value="Tscrpt_reg_LuxR_C"/>
</dbReference>
<reference evidence="3 4" key="1">
    <citation type="submission" date="2018-12" db="EMBL/GenBank/DDBJ databases">
        <authorList>
            <consortium name="Pathogen Informatics"/>
        </authorList>
    </citation>
    <scope>NUCLEOTIDE SEQUENCE [LARGE SCALE GENOMIC DNA]</scope>
    <source>
        <strain evidence="3 4">NCTC13193</strain>
    </source>
</reference>
<dbReference type="AlphaFoldDB" id="A0A448SAR4"/>
<dbReference type="SMART" id="SM00421">
    <property type="entry name" value="HTH_LUXR"/>
    <property type="match status" value="1"/>
</dbReference>
<gene>
    <name evidence="3" type="ORF">NCTC13193_01257</name>
</gene>
<accession>A0A448SAR4</accession>
<dbReference type="SUPFAM" id="SSF46894">
    <property type="entry name" value="C-terminal effector domain of the bipartite response regulators"/>
    <property type="match status" value="1"/>
</dbReference>
<proteinExistence type="predicted"/>
<dbReference type="GO" id="GO:0003677">
    <property type="term" value="F:DNA binding"/>
    <property type="evidence" value="ECO:0007669"/>
    <property type="project" value="UniProtKB-KW"/>
</dbReference>
<evidence type="ECO:0000259" key="2">
    <source>
        <dbReference type="SMART" id="SM00421"/>
    </source>
</evidence>
<protein>
    <submittedName>
        <fullName evidence="3">DNA-binding transcriptional activator BglJ</fullName>
    </submittedName>
</protein>
<dbReference type="EMBL" id="LR134492">
    <property type="protein sequence ID" value="VEI64781.1"/>
    <property type="molecule type" value="Genomic_DNA"/>
</dbReference>
<keyword evidence="1 3" id="KW-0238">DNA-binding</keyword>
<dbReference type="Gene3D" id="3.40.50.2300">
    <property type="match status" value="1"/>
</dbReference>
<evidence type="ECO:0000313" key="3">
    <source>
        <dbReference type="EMBL" id="VEI64781.1"/>
    </source>
</evidence>
<dbReference type="Pfam" id="PF00196">
    <property type="entry name" value="GerE"/>
    <property type="match status" value="1"/>
</dbReference>
<evidence type="ECO:0000256" key="1">
    <source>
        <dbReference type="ARBA" id="ARBA00023125"/>
    </source>
</evidence>
<sequence length="178" mass="20138">MDIHSMESIKSNKENQPHSMRVYDLINHLLVLKRRGTYSQIIFLTENHNIESLKLFLSLNVFYLLSKNEGMDFIHKSVFKTINAIGPGASPKVIEKIGGDEVHKSLSQREWFVLNSLSRNLSPSTISKISGISIKTISAHKINAMNKLRLTSPQLLKLLMRLAEVKSISTITIKEVPN</sequence>
<evidence type="ECO:0000313" key="4">
    <source>
        <dbReference type="Proteomes" id="UP000270487"/>
    </source>
</evidence>
<dbReference type="InterPro" id="IPR016032">
    <property type="entry name" value="Sig_transdc_resp-reg_C-effctor"/>
</dbReference>
<dbReference type="Proteomes" id="UP000270487">
    <property type="component" value="Chromosome"/>
</dbReference>
<name>A0A448SAR4_SERFO</name>
<dbReference type="GO" id="GO:0006355">
    <property type="term" value="P:regulation of DNA-templated transcription"/>
    <property type="evidence" value="ECO:0007669"/>
    <property type="project" value="InterPro"/>
</dbReference>
<organism evidence="3 4">
    <name type="scientific">Serratia fonticola</name>
    <dbReference type="NCBI Taxonomy" id="47917"/>
    <lineage>
        <taxon>Bacteria</taxon>
        <taxon>Pseudomonadati</taxon>
        <taxon>Pseudomonadota</taxon>
        <taxon>Gammaproteobacteria</taxon>
        <taxon>Enterobacterales</taxon>
        <taxon>Yersiniaceae</taxon>
        <taxon>Serratia</taxon>
    </lineage>
</organism>
<feature type="domain" description="HTH luxR-type" evidence="2">
    <location>
        <begin position="103"/>
        <end position="159"/>
    </location>
</feature>